<proteinExistence type="predicted"/>
<dbReference type="EMBL" id="AYSV01000087">
    <property type="protein sequence ID" value="ETD70803.1"/>
    <property type="molecule type" value="Genomic_DNA"/>
</dbReference>
<keyword evidence="1" id="KW-1133">Transmembrane helix</keyword>
<comment type="caution">
    <text evidence="2">The sequence shown here is derived from an EMBL/GenBank/DDBJ whole genome shotgun (WGS) entry which is preliminary data.</text>
</comment>
<reference evidence="2 3" key="1">
    <citation type="submission" date="2013-11" db="EMBL/GenBank/DDBJ databases">
        <title>Genomic analysis of Pelistega sp. HM-7.</title>
        <authorList>
            <person name="Kumbhare S.V."/>
            <person name="Shetty S.A."/>
            <person name="Sharma O."/>
            <person name="Dhotre D.P."/>
        </authorList>
    </citation>
    <scope>NUCLEOTIDE SEQUENCE [LARGE SCALE GENOMIC DNA]</scope>
    <source>
        <strain evidence="2 3">HM-7</strain>
    </source>
</reference>
<dbReference type="AlphaFoldDB" id="V8G4B2"/>
<evidence type="ECO:0000313" key="3">
    <source>
        <dbReference type="Proteomes" id="UP000018766"/>
    </source>
</evidence>
<feature type="transmembrane region" description="Helical" evidence="1">
    <location>
        <begin position="26"/>
        <end position="48"/>
    </location>
</feature>
<gene>
    <name evidence="2" type="ORF">V757_07080</name>
</gene>
<keyword evidence="1" id="KW-0812">Transmembrane</keyword>
<name>V8G4B2_9BURK</name>
<sequence>MTPSASKKLDISLLNKTLFRLALPRLVLRSVVVLICVILWIMVAQWILAFGAKQDYCFLSNVIQLT</sequence>
<keyword evidence="1" id="KW-0472">Membrane</keyword>
<organism evidence="2 3">
    <name type="scientific">Pelistega indica</name>
    <dbReference type="NCBI Taxonomy" id="1414851"/>
    <lineage>
        <taxon>Bacteria</taxon>
        <taxon>Pseudomonadati</taxon>
        <taxon>Pseudomonadota</taxon>
        <taxon>Betaproteobacteria</taxon>
        <taxon>Burkholderiales</taxon>
        <taxon>Alcaligenaceae</taxon>
        <taxon>Pelistega</taxon>
    </lineage>
</organism>
<accession>V8G4B2</accession>
<protein>
    <submittedName>
        <fullName evidence="2">Uncharacterized protein</fullName>
    </submittedName>
</protein>
<keyword evidence="3" id="KW-1185">Reference proteome</keyword>
<evidence type="ECO:0000256" key="1">
    <source>
        <dbReference type="SAM" id="Phobius"/>
    </source>
</evidence>
<evidence type="ECO:0000313" key="2">
    <source>
        <dbReference type="EMBL" id="ETD70803.1"/>
    </source>
</evidence>
<dbReference type="Proteomes" id="UP000018766">
    <property type="component" value="Unassembled WGS sequence"/>
</dbReference>